<protein>
    <recommendedName>
        <fullName evidence="2">RNA 2',3'-cyclic phosphodiesterase</fullName>
        <shortName evidence="2">RNA 2',3'-CPDase</shortName>
        <ecNumber evidence="2">3.1.4.58</ecNumber>
    </recommendedName>
</protein>
<feature type="short sequence motif" description="HXTX 1" evidence="2">
    <location>
        <begin position="50"/>
        <end position="53"/>
    </location>
</feature>
<dbReference type="PANTHER" id="PTHR35561:SF1">
    <property type="entry name" value="RNA 2',3'-CYCLIC PHOSPHODIESTERASE"/>
    <property type="match status" value="1"/>
</dbReference>
<proteinExistence type="inferred from homology"/>
<gene>
    <name evidence="3" type="ORF">EDC30_10727</name>
</gene>
<dbReference type="GO" id="GO:0016874">
    <property type="term" value="F:ligase activity"/>
    <property type="evidence" value="ECO:0007669"/>
    <property type="project" value="UniProtKB-KW"/>
</dbReference>
<dbReference type="InterPro" id="IPR004175">
    <property type="entry name" value="RNA_CPDase"/>
</dbReference>
<dbReference type="SUPFAM" id="SSF55144">
    <property type="entry name" value="LigT-like"/>
    <property type="match status" value="1"/>
</dbReference>
<comment type="similarity">
    <text evidence="2">Belongs to the 2H phosphoesterase superfamily. ThpR family.</text>
</comment>
<dbReference type="PANTHER" id="PTHR35561">
    <property type="entry name" value="RNA 2',3'-CYCLIC PHOSPHODIESTERASE"/>
    <property type="match status" value="1"/>
</dbReference>
<feature type="active site" description="Proton donor" evidence="2">
    <location>
        <position position="50"/>
    </location>
</feature>
<keyword evidence="4" id="KW-1185">Reference proteome</keyword>
<dbReference type="GO" id="GO:0004113">
    <property type="term" value="F:2',3'-cyclic-nucleotide 3'-phosphodiesterase activity"/>
    <property type="evidence" value="ECO:0007669"/>
    <property type="project" value="InterPro"/>
</dbReference>
<dbReference type="EMBL" id="SLZQ01000007">
    <property type="protein sequence ID" value="TCS36210.1"/>
    <property type="molecule type" value="Genomic_DNA"/>
</dbReference>
<feature type="active site" description="Proton acceptor" evidence="2">
    <location>
        <position position="133"/>
    </location>
</feature>
<evidence type="ECO:0000256" key="1">
    <source>
        <dbReference type="ARBA" id="ARBA00022801"/>
    </source>
</evidence>
<evidence type="ECO:0000313" key="4">
    <source>
        <dbReference type="Proteomes" id="UP000295382"/>
    </source>
</evidence>
<feature type="short sequence motif" description="HXTX 2" evidence="2">
    <location>
        <begin position="133"/>
        <end position="136"/>
    </location>
</feature>
<dbReference type="InterPro" id="IPR009097">
    <property type="entry name" value="Cyclic_Pdiesterase"/>
</dbReference>
<reference evidence="3 4" key="1">
    <citation type="submission" date="2019-03" db="EMBL/GenBank/DDBJ databases">
        <title>Genomic Encyclopedia of Type Strains, Phase IV (KMG-IV): sequencing the most valuable type-strain genomes for metagenomic binning, comparative biology and taxonomic classification.</title>
        <authorList>
            <person name="Goeker M."/>
        </authorList>
    </citation>
    <scope>NUCLEOTIDE SEQUENCE [LARGE SCALE GENOMIC DNA]</scope>
    <source>
        <strain evidence="3 4">DSM 7445</strain>
    </source>
</reference>
<comment type="catalytic activity">
    <reaction evidence="2">
        <text>a 3'-end 2',3'-cyclophospho-ribonucleotide-RNA + H2O = a 3'-end 2'-phospho-ribonucleotide-RNA + H(+)</text>
        <dbReference type="Rhea" id="RHEA:11828"/>
        <dbReference type="Rhea" id="RHEA-COMP:10464"/>
        <dbReference type="Rhea" id="RHEA-COMP:17353"/>
        <dbReference type="ChEBI" id="CHEBI:15377"/>
        <dbReference type="ChEBI" id="CHEBI:15378"/>
        <dbReference type="ChEBI" id="CHEBI:83064"/>
        <dbReference type="ChEBI" id="CHEBI:173113"/>
        <dbReference type="EC" id="3.1.4.58"/>
    </reaction>
</comment>
<dbReference type="RefSeq" id="WP_165973803.1">
    <property type="nucleotide sequence ID" value="NZ_SLZQ01000007.1"/>
</dbReference>
<dbReference type="NCBIfam" id="TIGR02258">
    <property type="entry name" value="2_5_ligase"/>
    <property type="match status" value="1"/>
</dbReference>
<comment type="caution">
    <text evidence="3">The sequence shown here is derived from an EMBL/GenBank/DDBJ whole genome shotgun (WGS) entry which is preliminary data.</text>
</comment>
<dbReference type="EC" id="3.1.4.58" evidence="2"/>
<dbReference type="Pfam" id="PF13563">
    <property type="entry name" value="2_5_RNA_ligase2"/>
    <property type="match status" value="1"/>
</dbReference>
<evidence type="ECO:0000256" key="2">
    <source>
        <dbReference type="HAMAP-Rule" id="MF_01940"/>
    </source>
</evidence>
<dbReference type="Proteomes" id="UP000295382">
    <property type="component" value="Unassembled WGS sequence"/>
</dbReference>
<keyword evidence="1 2" id="KW-0378">Hydrolase</keyword>
<evidence type="ECO:0000313" key="3">
    <source>
        <dbReference type="EMBL" id="TCS36210.1"/>
    </source>
</evidence>
<organism evidence="3 4">
    <name type="scientific">Paucimonas lemoignei</name>
    <name type="common">Pseudomonas lemoignei</name>
    <dbReference type="NCBI Taxonomy" id="29443"/>
    <lineage>
        <taxon>Bacteria</taxon>
        <taxon>Pseudomonadati</taxon>
        <taxon>Pseudomonadota</taxon>
        <taxon>Betaproteobacteria</taxon>
        <taxon>Burkholderiales</taxon>
        <taxon>Burkholderiaceae</taxon>
        <taxon>Paucimonas</taxon>
    </lineage>
</organism>
<dbReference type="AlphaFoldDB" id="A0A4V2UIH6"/>
<dbReference type="GO" id="GO:0008664">
    <property type="term" value="F:RNA 2',3'-cyclic 3'-phosphodiesterase activity"/>
    <property type="evidence" value="ECO:0007669"/>
    <property type="project" value="UniProtKB-EC"/>
</dbReference>
<keyword evidence="3" id="KW-0436">Ligase</keyword>
<comment type="function">
    <text evidence="2">Hydrolyzes RNA 2',3'-cyclic phosphodiester to an RNA 2'-phosphomonoester.</text>
</comment>
<sequence length="184" mass="20860">MFDVHGVTDTSHDKPLRLFYALWPDEAARNALLELQMQQRGRRTRPGNLHATLAFLGEQQATHLPLLEEILASLPVDAITLPIDRIGYFKKKRIVWAGSHAVPDTLIALQQSLADKLNEHGIDFDRKNDFTPHITLARDAQPPLDRPFEPFIWGIRQVALVQSMQEGGRLEYNVLTSIYLASET</sequence>
<accession>A0A4V2UIH6</accession>
<name>A0A4V2UIH6_PAULE</name>
<dbReference type="HAMAP" id="MF_01940">
    <property type="entry name" value="RNA_CPDase"/>
    <property type="match status" value="1"/>
</dbReference>
<dbReference type="Gene3D" id="3.90.1140.10">
    <property type="entry name" value="Cyclic phosphodiesterase"/>
    <property type="match status" value="1"/>
</dbReference>